<keyword evidence="3" id="KW-1185">Reference proteome</keyword>
<sequence>MDPNQTRPNHIGSIDLEFLRSSKTITSREVDNLDKYSRSTRRTIKSPTITASKNTPRKGEALNFHEHETIKLDMPHDDALVIALEVGGAILSKFLSIPGVLLTSFHKKTLWSLEQPAPKIRREAAPLTSFEGRSIHPLGVAIVTTKACDLKQKTKFTVVDLPMPFDAIVGRPWLHQMRVVPSVYPQCVKFVSPTGEKTILGSQKKPRACYVSEFRKMPQEEQNIPLPRDLSVKDSAKDLSIPPTVRG</sequence>
<feature type="region of interest" description="Disordered" evidence="1">
    <location>
        <begin position="220"/>
        <end position="247"/>
    </location>
</feature>
<organism evidence="2 3">
    <name type="scientific">Brassica cretica</name>
    <name type="common">Mustard</name>
    <dbReference type="NCBI Taxonomy" id="69181"/>
    <lineage>
        <taxon>Eukaryota</taxon>
        <taxon>Viridiplantae</taxon>
        <taxon>Streptophyta</taxon>
        <taxon>Embryophyta</taxon>
        <taxon>Tracheophyta</taxon>
        <taxon>Spermatophyta</taxon>
        <taxon>Magnoliopsida</taxon>
        <taxon>eudicotyledons</taxon>
        <taxon>Gunneridae</taxon>
        <taxon>Pentapetalae</taxon>
        <taxon>rosids</taxon>
        <taxon>malvids</taxon>
        <taxon>Brassicales</taxon>
        <taxon>Brassicaceae</taxon>
        <taxon>Brassiceae</taxon>
        <taxon>Brassica</taxon>
    </lineage>
</organism>
<name>A0ABQ7EF02_BRACR</name>
<dbReference type="PANTHER" id="PTHR33240">
    <property type="entry name" value="OS08G0508500 PROTEIN"/>
    <property type="match status" value="1"/>
</dbReference>
<protein>
    <submittedName>
        <fullName evidence="2">Uncharacterized protein</fullName>
    </submittedName>
</protein>
<evidence type="ECO:0000256" key="1">
    <source>
        <dbReference type="SAM" id="MobiDB-lite"/>
    </source>
</evidence>
<proteinExistence type="predicted"/>
<dbReference type="EMBL" id="QGKV02000299">
    <property type="protein sequence ID" value="KAF3595190.1"/>
    <property type="molecule type" value="Genomic_DNA"/>
</dbReference>
<evidence type="ECO:0000313" key="2">
    <source>
        <dbReference type="EMBL" id="KAF3595190.1"/>
    </source>
</evidence>
<reference evidence="2 3" key="1">
    <citation type="journal article" date="2020" name="BMC Genomics">
        <title>Intraspecific diversification of the crop wild relative Brassica cretica Lam. using demographic model selection.</title>
        <authorList>
            <person name="Kioukis A."/>
            <person name="Michalopoulou V.A."/>
            <person name="Briers L."/>
            <person name="Pirintsos S."/>
            <person name="Studholme D.J."/>
            <person name="Pavlidis P."/>
            <person name="Sarris P.F."/>
        </authorList>
    </citation>
    <scope>NUCLEOTIDE SEQUENCE [LARGE SCALE GENOMIC DNA]</scope>
    <source>
        <strain evidence="3">cv. PFS-1207/04</strain>
    </source>
</reference>
<dbReference type="Proteomes" id="UP000266723">
    <property type="component" value="Unassembled WGS sequence"/>
</dbReference>
<evidence type="ECO:0000313" key="3">
    <source>
        <dbReference type="Proteomes" id="UP000266723"/>
    </source>
</evidence>
<comment type="caution">
    <text evidence="2">The sequence shown here is derived from an EMBL/GenBank/DDBJ whole genome shotgun (WGS) entry which is preliminary data.</text>
</comment>
<gene>
    <name evidence="2" type="ORF">DY000_02027211</name>
</gene>
<dbReference type="PANTHER" id="PTHR33240:SF8">
    <property type="entry name" value="OS03G0439900 PROTEIN"/>
    <property type="match status" value="1"/>
</dbReference>
<accession>A0ABQ7EF02</accession>